<keyword evidence="3" id="KW-1185">Reference proteome</keyword>
<dbReference type="AlphaFoldDB" id="A0A1J5N107"/>
<sequence length="215" mass="23436">MLLRAAKSVPAARESRRAGCARTMLHALPAGSIFLLAQKNRRKKGPGGWGGRPESGRQEADPLGSTPESRLAALAPIRRAAVPRGQLLTSRSRADLGEGKRYDGTREGVLRLVSGRVAVGRKRPSRFTVVEARSCRVLRQARRPGPIHSCVGQQSAADPRARLRRRSAYRIESAQQASIRAAKAAYGLLGPLPPRSHHSAVFASFFLRQQKRKSP</sequence>
<accession>A0A1J5N107</accession>
<evidence type="ECO:0000313" key="3">
    <source>
        <dbReference type="Proteomes" id="UP000181901"/>
    </source>
</evidence>
<proteinExistence type="predicted"/>
<gene>
    <name evidence="2" type="ORF">BerOc1_01248</name>
</gene>
<comment type="caution">
    <text evidence="2">The sequence shown here is derived from an EMBL/GenBank/DDBJ whole genome shotgun (WGS) entry which is preliminary data.</text>
</comment>
<organism evidence="2 3">
    <name type="scientific">Pseudodesulfovibrio hydrargyri</name>
    <dbReference type="NCBI Taxonomy" id="2125990"/>
    <lineage>
        <taxon>Bacteria</taxon>
        <taxon>Pseudomonadati</taxon>
        <taxon>Thermodesulfobacteriota</taxon>
        <taxon>Desulfovibrionia</taxon>
        <taxon>Desulfovibrionales</taxon>
        <taxon>Desulfovibrionaceae</taxon>
    </lineage>
</organism>
<reference evidence="2 3" key="1">
    <citation type="submission" date="2015-09" db="EMBL/GenBank/DDBJ databases">
        <title>Genome of Desulfovibrio dechloracetivorans BerOc1, a mercury methylating strain isolated from highly hydrocarbons and metals contaminated coastal sediments.</title>
        <authorList>
            <person name="Goni Urriza M."/>
            <person name="Gassie C."/>
            <person name="Bouchez O."/>
            <person name="Klopp C."/>
            <person name="Ranchou-Peyruse A."/>
            <person name="Remy G."/>
        </authorList>
    </citation>
    <scope>NUCLEOTIDE SEQUENCE [LARGE SCALE GENOMIC DNA]</scope>
    <source>
        <strain evidence="2 3">BerOc1</strain>
    </source>
</reference>
<dbReference type="EMBL" id="LKAQ01000004">
    <property type="protein sequence ID" value="OIQ49323.1"/>
    <property type="molecule type" value="Genomic_DNA"/>
</dbReference>
<feature type="region of interest" description="Disordered" evidence="1">
    <location>
        <begin position="41"/>
        <end position="67"/>
    </location>
</feature>
<dbReference type="Proteomes" id="UP000181901">
    <property type="component" value="Unassembled WGS sequence"/>
</dbReference>
<evidence type="ECO:0000256" key="1">
    <source>
        <dbReference type="SAM" id="MobiDB-lite"/>
    </source>
</evidence>
<protein>
    <submittedName>
        <fullName evidence="2">Uncharacterized protein</fullName>
    </submittedName>
</protein>
<name>A0A1J5N107_9BACT</name>
<evidence type="ECO:0000313" key="2">
    <source>
        <dbReference type="EMBL" id="OIQ49323.1"/>
    </source>
</evidence>